<dbReference type="GO" id="GO:0009279">
    <property type="term" value="C:cell outer membrane"/>
    <property type="evidence" value="ECO:0007669"/>
    <property type="project" value="UniProtKB-SubCell"/>
</dbReference>
<dbReference type="Pfam" id="PF07715">
    <property type="entry name" value="Plug"/>
    <property type="match status" value="1"/>
</dbReference>
<protein>
    <submittedName>
        <fullName evidence="15">Iron complex outermembrane receptor protein</fullName>
    </submittedName>
</protein>
<dbReference type="RefSeq" id="WP_132222378.1">
    <property type="nucleotide sequence ID" value="NZ_SMGO01000001.1"/>
</dbReference>
<dbReference type="InterPro" id="IPR000531">
    <property type="entry name" value="Beta-barrel_TonB"/>
</dbReference>
<proteinExistence type="inferred from homology"/>
<dbReference type="EMBL" id="SMGO01000001">
    <property type="protein sequence ID" value="TCK85843.1"/>
    <property type="molecule type" value="Genomic_DNA"/>
</dbReference>
<comment type="similarity">
    <text evidence="10 11">Belongs to the TonB-dependent receptor family.</text>
</comment>
<dbReference type="OrthoDB" id="9782587at2"/>
<evidence type="ECO:0000256" key="9">
    <source>
        <dbReference type="ARBA" id="ARBA00023237"/>
    </source>
</evidence>
<feature type="chain" id="PRO_5020478887" evidence="12">
    <location>
        <begin position="27"/>
        <end position="698"/>
    </location>
</feature>
<evidence type="ECO:0000256" key="11">
    <source>
        <dbReference type="RuleBase" id="RU003357"/>
    </source>
</evidence>
<dbReference type="Pfam" id="PF00593">
    <property type="entry name" value="TonB_dep_Rec_b-barrel"/>
    <property type="match status" value="1"/>
</dbReference>
<keyword evidence="7 10" id="KW-0472">Membrane</keyword>
<dbReference type="Gene3D" id="2.170.130.10">
    <property type="entry name" value="TonB-dependent receptor, plug domain"/>
    <property type="match status" value="1"/>
</dbReference>
<dbReference type="PROSITE" id="PS52016">
    <property type="entry name" value="TONB_DEPENDENT_REC_3"/>
    <property type="match status" value="1"/>
</dbReference>
<organism evidence="15 16">
    <name type="scientific">Albibacterium bauzanense</name>
    <dbReference type="NCBI Taxonomy" id="653929"/>
    <lineage>
        <taxon>Bacteria</taxon>
        <taxon>Pseudomonadati</taxon>
        <taxon>Bacteroidota</taxon>
        <taxon>Sphingobacteriia</taxon>
        <taxon>Sphingobacteriales</taxon>
        <taxon>Sphingobacteriaceae</taxon>
        <taxon>Albibacterium</taxon>
    </lineage>
</organism>
<keyword evidence="6 11" id="KW-0798">TonB box</keyword>
<evidence type="ECO:0000256" key="5">
    <source>
        <dbReference type="ARBA" id="ARBA00022729"/>
    </source>
</evidence>
<evidence type="ECO:0000256" key="1">
    <source>
        <dbReference type="ARBA" id="ARBA00004571"/>
    </source>
</evidence>
<dbReference type="SUPFAM" id="SSF56935">
    <property type="entry name" value="Porins"/>
    <property type="match status" value="1"/>
</dbReference>
<name>A0A4R1M807_9SPHI</name>
<dbReference type="InterPro" id="IPR037066">
    <property type="entry name" value="Plug_dom_sf"/>
</dbReference>
<dbReference type="InterPro" id="IPR036942">
    <property type="entry name" value="Beta-barrel_TonB_sf"/>
</dbReference>
<keyword evidence="5 12" id="KW-0732">Signal</keyword>
<evidence type="ECO:0000259" key="13">
    <source>
        <dbReference type="Pfam" id="PF00593"/>
    </source>
</evidence>
<dbReference type="InterPro" id="IPR012910">
    <property type="entry name" value="Plug_dom"/>
</dbReference>
<keyword evidence="8 15" id="KW-0675">Receptor</keyword>
<feature type="domain" description="TonB-dependent receptor plug" evidence="14">
    <location>
        <begin position="54"/>
        <end position="160"/>
    </location>
</feature>
<accession>A0A4R1M807</accession>
<keyword evidence="9 10" id="KW-0998">Cell outer membrane</keyword>
<keyword evidence="4 10" id="KW-0812">Transmembrane</keyword>
<feature type="signal peptide" evidence="12">
    <location>
        <begin position="1"/>
        <end position="26"/>
    </location>
</feature>
<dbReference type="Proteomes" id="UP000294616">
    <property type="component" value="Unassembled WGS sequence"/>
</dbReference>
<keyword evidence="3 10" id="KW-1134">Transmembrane beta strand</keyword>
<evidence type="ECO:0000256" key="2">
    <source>
        <dbReference type="ARBA" id="ARBA00022448"/>
    </source>
</evidence>
<gene>
    <name evidence="15" type="ORF">C8N28_1160</name>
</gene>
<dbReference type="PANTHER" id="PTHR30069">
    <property type="entry name" value="TONB-DEPENDENT OUTER MEMBRANE RECEPTOR"/>
    <property type="match status" value="1"/>
</dbReference>
<evidence type="ECO:0000256" key="6">
    <source>
        <dbReference type="ARBA" id="ARBA00023077"/>
    </source>
</evidence>
<dbReference type="Gene3D" id="2.40.170.20">
    <property type="entry name" value="TonB-dependent receptor, beta-barrel domain"/>
    <property type="match status" value="1"/>
</dbReference>
<evidence type="ECO:0000256" key="12">
    <source>
        <dbReference type="SAM" id="SignalP"/>
    </source>
</evidence>
<keyword evidence="16" id="KW-1185">Reference proteome</keyword>
<comment type="caution">
    <text evidence="15">The sequence shown here is derived from an EMBL/GenBank/DDBJ whole genome shotgun (WGS) entry which is preliminary data.</text>
</comment>
<evidence type="ECO:0000313" key="16">
    <source>
        <dbReference type="Proteomes" id="UP000294616"/>
    </source>
</evidence>
<dbReference type="GO" id="GO:0015344">
    <property type="term" value="F:siderophore uptake transmembrane transporter activity"/>
    <property type="evidence" value="ECO:0007669"/>
    <property type="project" value="TreeGrafter"/>
</dbReference>
<evidence type="ECO:0000256" key="3">
    <source>
        <dbReference type="ARBA" id="ARBA00022452"/>
    </source>
</evidence>
<dbReference type="GO" id="GO:0044718">
    <property type="term" value="P:siderophore transmembrane transport"/>
    <property type="evidence" value="ECO:0007669"/>
    <property type="project" value="TreeGrafter"/>
</dbReference>
<evidence type="ECO:0000313" key="15">
    <source>
        <dbReference type="EMBL" id="TCK85843.1"/>
    </source>
</evidence>
<evidence type="ECO:0000256" key="7">
    <source>
        <dbReference type="ARBA" id="ARBA00023136"/>
    </source>
</evidence>
<keyword evidence="2 10" id="KW-0813">Transport</keyword>
<reference evidence="15 16" key="1">
    <citation type="submission" date="2019-03" db="EMBL/GenBank/DDBJ databases">
        <title>Genomic Encyclopedia of Archaeal and Bacterial Type Strains, Phase II (KMG-II): from individual species to whole genera.</title>
        <authorList>
            <person name="Goeker M."/>
        </authorList>
    </citation>
    <scope>NUCLEOTIDE SEQUENCE [LARGE SCALE GENOMIC DNA]</scope>
    <source>
        <strain evidence="15 16">DSM 22554</strain>
    </source>
</reference>
<evidence type="ECO:0000259" key="14">
    <source>
        <dbReference type="Pfam" id="PF07715"/>
    </source>
</evidence>
<comment type="subcellular location">
    <subcellularLocation>
        <location evidence="1 10">Cell outer membrane</location>
        <topology evidence="1 10">Multi-pass membrane protein</topology>
    </subcellularLocation>
</comment>
<dbReference type="InterPro" id="IPR039426">
    <property type="entry name" value="TonB-dep_rcpt-like"/>
</dbReference>
<evidence type="ECO:0000256" key="4">
    <source>
        <dbReference type="ARBA" id="ARBA00022692"/>
    </source>
</evidence>
<sequence length="698" mass="77816">MFKKKIFLHCATVTGSICLLFSIAQGQTVSTPVDSAIRLDETIVRGYMSQQPLLQAPASVGLVSKNQLINHSGESALPAINTIPGVRMEERSPGSYRLSLRGSLLRSPFGVRNVKVYLDEFPLTDAGGNTYLNLIDSKSMQGLEVLKGPDGSLFGANSGGVLVVDVTGRQSEDRILSVDVNGGSYGLFHESAFFQKKWNGSQLNINQGIQRSDGYRENSAMRRYYLQAAQQWQYAPSSRLKILALYSDMNYQTPGGLNEAQFLADPRQARPAAGPNPGAVSQHAQIDNKTFFGGISNETQIKSNLKYIISIFGTHTDFTNPFITNYEMRDENNIGLRSYIDYSGKALSDAVSWKWNLGLEWQKSYQDIYNYDNNGGDRGSLQTADGINSDQHFYFTRVNLNVADRLMVEGAVSLNYYKYIFESIPSDDTKKGKRDFPSQWMPRFALSYLVTPQFAWRASVSRGYSTPTTAEIRPSNTIINTDLNAETGWNYETGFRLETRNNRVQVDASVFNYRMKSAIVRRLDDGGNEFFTNAGGTQQTGVEALVSAWLLPANNSKFVRGLVVRSSYTYSLFEFRDYSNADQDYSGNRLTGVPRNSLVSNFTIRFPKGFSFFSQYNYTSRIPLNDANSVFAADYNLLEASISWQGIVGKKTGMRVFLGGDNLLNETYSLGNDINAFGNRFYNAAALRNFNVGVTISI</sequence>
<feature type="domain" description="TonB-dependent receptor-like beta-barrel" evidence="13">
    <location>
        <begin position="283"/>
        <end position="663"/>
    </location>
</feature>
<dbReference type="PANTHER" id="PTHR30069:SF29">
    <property type="entry name" value="HEMOGLOBIN AND HEMOGLOBIN-HAPTOGLOBIN-BINDING PROTEIN 1-RELATED"/>
    <property type="match status" value="1"/>
</dbReference>
<dbReference type="AlphaFoldDB" id="A0A4R1M807"/>
<evidence type="ECO:0000256" key="8">
    <source>
        <dbReference type="ARBA" id="ARBA00023170"/>
    </source>
</evidence>
<evidence type="ECO:0000256" key="10">
    <source>
        <dbReference type="PROSITE-ProRule" id="PRU01360"/>
    </source>
</evidence>